<dbReference type="Gene3D" id="3.30.70.270">
    <property type="match status" value="1"/>
</dbReference>
<evidence type="ECO:0000313" key="4">
    <source>
        <dbReference type="EMBL" id="GEU93847.1"/>
    </source>
</evidence>
<dbReference type="InterPro" id="IPR012337">
    <property type="entry name" value="RNaseH-like_sf"/>
</dbReference>
<feature type="non-terminal residue" evidence="4">
    <location>
        <position position="774"/>
    </location>
</feature>
<dbReference type="InterPro" id="IPR043128">
    <property type="entry name" value="Rev_trsase/Diguanyl_cyclase"/>
</dbReference>
<sequence length="774" mass="88325">MTKLTLKTVKFDWGENEEAAFQLLKQKLCSALILALPKGSENFVVYCDASHKRLGAILMQREKVIAYASRQLKVHKKNYTTHDLELRAVVFALKFQGQYMYGTNCSLQKALSTQVDMSMAYHSQTDGQNERTIQTLKDMLRVCVIHFGKGWDRHLPQLTGREIVHETTKKIIQIKSRLQASCDCQKSYADVRRKPLEFQVRDKVMLKVSMWKGVIHFGKRGKLNPRYIGPFKILARVGTVAYQLELPEQLSRVHSTFYVPNLKKCLSNETLAIPLDGIQINDKLYFVKEPFEIMDREVKRLKQSRILIVKERECKLYDAFDKFTHIKGESIHKYYLRFTQLINDINIYKMKMEQFQVNTKFLNSLPPEWSKFVTDVKLVKDFHTTNFDQLHAYLERHKLHANKVRLLRERNQDPLAFFSPSQYGSIHPTQHYSSTYLSQPQFNHSSIPPSYPYQSQMNNQNSFVSQISYQSPQASTQLMTESPLVDSGFVVLVFSPGDDPIAYFNKAVAFLTTIASLRQGLLNATTVKVKDIWLGNALSLSDQGIEHAVLIANISNYGSDVISEVPHSETYLNDMENQTTVANVPPAQEPQVRQTSTASTTIADNVSIPTNSSSHAINIPITSQDVDKLNPNAMVDGNTFVNPFATSSSNAAETSSSQNVDPSNMHTFYQPYPHEFQWTKDHPLEQVIGEPSPPILTRNQLRSDGDMCIYALTIKHDEEQTVIGNKSRLVVRGYRQEEGLDFEESFAPVARMEVIRIFLAYAAHKSFTVFQMDV</sequence>
<dbReference type="PANTHER" id="PTHR46148:SF59">
    <property type="entry name" value="NUCLEOTIDYLTRANSFERASE, RIBONUCLEASE H"/>
    <property type="match status" value="1"/>
</dbReference>
<feature type="domain" description="Reverse transcriptase Ty1/copia-type" evidence="1">
    <location>
        <begin position="715"/>
        <end position="774"/>
    </location>
</feature>
<keyword evidence="4" id="KW-0808">Transferase</keyword>
<proteinExistence type="predicted"/>
<dbReference type="InterPro" id="IPR043502">
    <property type="entry name" value="DNA/RNA_pol_sf"/>
</dbReference>
<dbReference type="SUPFAM" id="SSF53098">
    <property type="entry name" value="Ribonuclease H-like"/>
    <property type="match status" value="1"/>
</dbReference>
<protein>
    <submittedName>
        <fullName evidence="4">Putative reverse transcriptase domain-containing protein</fullName>
    </submittedName>
</protein>
<evidence type="ECO:0000259" key="1">
    <source>
        <dbReference type="Pfam" id="PF07727"/>
    </source>
</evidence>
<accession>A0A6L2P7J1</accession>
<gene>
    <name evidence="4" type="ORF">Tci_065825</name>
</gene>
<keyword evidence="4" id="KW-0548">Nucleotidyltransferase</keyword>
<dbReference type="GO" id="GO:0003676">
    <property type="term" value="F:nucleic acid binding"/>
    <property type="evidence" value="ECO:0007669"/>
    <property type="project" value="InterPro"/>
</dbReference>
<dbReference type="Gene3D" id="3.30.420.10">
    <property type="entry name" value="Ribonuclease H-like superfamily/Ribonuclease H"/>
    <property type="match status" value="1"/>
</dbReference>
<keyword evidence="4" id="KW-0695">RNA-directed DNA polymerase</keyword>
<feature type="domain" description="Tf2-1-like SH3-like" evidence="3">
    <location>
        <begin position="202"/>
        <end position="265"/>
    </location>
</feature>
<dbReference type="Pfam" id="PF17919">
    <property type="entry name" value="RT_RNaseH_2"/>
    <property type="match status" value="1"/>
</dbReference>
<feature type="domain" description="Reverse transcriptase/retrotransposon-derived protein RNase H-like" evidence="2">
    <location>
        <begin position="13"/>
        <end position="104"/>
    </location>
</feature>
<dbReference type="InterPro" id="IPR036397">
    <property type="entry name" value="RNaseH_sf"/>
</dbReference>
<evidence type="ECO:0000259" key="2">
    <source>
        <dbReference type="Pfam" id="PF17919"/>
    </source>
</evidence>
<dbReference type="InterPro" id="IPR013103">
    <property type="entry name" value="RVT_2"/>
</dbReference>
<dbReference type="InterPro" id="IPR041577">
    <property type="entry name" value="RT_RNaseH_2"/>
</dbReference>
<evidence type="ECO:0000259" key="3">
    <source>
        <dbReference type="Pfam" id="PF24626"/>
    </source>
</evidence>
<dbReference type="AlphaFoldDB" id="A0A6L2P7J1"/>
<dbReference type="EMBL" id="BKCJ010010940">
    <property type="protein sequence ID" value="GEU93847.1"/>
    <property type="molecule type" value="Genomic_DNA"/>
</dbReference>
<reference evidence="4" key="1">
    <citation type="journal article" date="2019" name="Sci. Rep.">
        <title>Draft genome of Tanacetum cinerariifolium, the natural source of mosquito coil.</title>
        <authorList>
            <person name="Yamashiro T."/>
            <person name="Shiraishi A."/>
            <person name="Satake H."/>
            <person name="Nakayama K."/>
        </authorList>
    </citation>
    <scope>NUCLEOTIDE SEQUENCE</scope>
</reference>
<dbReference type="GO" id="GO:0003964">
    <property type="term" value="F:RNA-directed DNA polymerase activity"/>
    <property type="evidence" value="ECO:0007669"/>
    <property type="project" value="UniProtKB-KW"/>
</dbReference>
<dbReference type="Pfam" id="PF07727">
    <property type="entry name" value="RVT_2"/>
    <property type="match status" value="1"/>
</dbReference>
<dbReference type="SUPFAM" id="SSF56672">
    <property type="entry name" value="DNA/RNA polymerases"/>
    <property type="match status" value="1"/>
</dbReference>
<comment type="caution">
    <text evidence="4">The sequence shown here is derived from an EMBL/GenBank/DDBJ whole genome shotgun (WGS) entry which is preliminary data.</text>
</comment>
<dbReference type="PANTHER" id="PTHR46148">
    <property type="entry name" value="CHROMO DOMAIN-CONTAINING PROTEIN"/>
    <property type="match status" value="1"/>
</dbReference>
<dbReference type="InterPro" id="IPR056924">
    <property type="entry name" value="SH3_Tf2-1"/>
</dbReference>
<name>A0A6L2P7J1_TANCI</name>
<dbReference type="Pfam" id="PF24626">
    <property type="entry name" value="SH3_Tf2-1"/>
    <property type="match status" value="1"/>
</dbReference>
<organism evidence="4">
    <name type="scientific">Tanacetum cinerariifolium</name>
    <name type="common">Dalmatian daisy</name>
    <name type="synonym">Chrysanthemum cinerariifolium</name>
    <dbReference type="NCBI Taxonomy" id="118510"/>
    <lineage>
        <taxon>Eukaryota</taxon>
        <taxon>Viridiplantae</taxon>
        <taxon>Streptophyta</taxon>
        <taxon>Embryophyta</taxon>
        <taxon>Tracheophyta</taxon>
        <taxon>Spermatophyta</taxon>
        <taxon>Magnoliopsida</taxon>
        <taxon>eudicotyledons</taxon>
        <taxon>Gunneridae</taxon>
        <taxon>Pentapetalae</taxon>
        <taxon>asterids</taxon>
        <taxon>campanulids</taxon>
        <taxon>Asterales</taxon>
        <taxon>Asteraceae</taxon>
        <taxon>Asteroideae</taxon>
        <taxon>Anthemideae</taxon>
        <taxon>Anthemidinae</taxon>
        <taxon>Tanacetum</taxon>
    </lineage>
</organism>